<dbReference type="SUPFAM" id="SSF48690">
    <property type="entry name" value="Epsilon subunit of mitochondrial F1F0-ATP synthase"/>
    <property type="match status" value="1"/>
</dbReference>
<accession>A0A3S7XAE3</accession>
<dbReference type="Proteomes" id="UP000274082">
    <property type="component" value="Chromosome 36"/>
</dbReference>
<gene>
    <name evidence="1" type="ORF">LdCL_360011700</name>
</gene>
<dbReference type="GO" id="GO:0046933">
    <property type="term" value="F:proton-transporting ATP synthase activity, rotational mechanism"/>
    <property type="evidence" value="ECO:0007669"/>
    <property type="project" value="InterPro"/>
</dbReference>
<dbReference type="AlphaFoldDB" id="A0A3S7XAE3"/>
<organism evidence="1 2">
    <name type="scientific">Leishmania donovani</name>
    <dbReference type="NCBI Taxonomy" id="5661"/>
    <lineage>
        <taxon>Eukaryota</taxon>
        <taxon>Discoba</taxon>
        <taxon>Euglenozoa</taxon>
        <taxon>Kinetoplastea</taxon>
        <taxon>Metakinetoplastina</taxon>
        <taxon>Trypanosomatida</taxon>
        <taxon>Trypanosomatidae</taxon>
        <taxon>Leishmaniinae</taxon>
        <taxon>Leishmania</taxon>
    </lineage>
</organism>
<dbReference type="VEuPathDB" id="TriTrypDB:LDHU3_36.0840"/>
<dbReference type="VEuPathDB" id="TriTrypDB:LdCL_360011700"/>
<dbReference type="EMBL" id="CP029535">
    <property type="protein sequence ID" value="AYU83411.1"/>
    <property type="molecule type" value="Genomic_DNA"/>
</dbReference>
<dbReference type="InterPro" id="IPR036742">
    <property type="entry name" value="ATP_synth_F1_esu_sf_mt"/>
</dbReference>
<dbReference type="OrthoDB" id="269124at2759"/>
<evidence type="ECO:0000313" key="2">
    <source>
        <dbReference type="Proteomes" id="UP000274082"/>
    </source>
</evidence>
<proteinExistence type="predicted"/>
<reference evidence="1 2" key="1">
    <citation type="journal article" date="2018" name="Sci. Rep.">
        <title>A complete Leishmania donovani reference genome identifies novel genetic variations associated with virulence.</title>
        <authorList>
            <person name="Lypaczewski P."/>
            <person name="Hoshizaki J."/>
            <person name="Zhang W.-W."/>
            <person name="McCall L.-I."/>
            <person name="Torcivia-Rodriguez J."/>
            <person name="Simonyan V."/>
            <person name="Kaur A."/>
            <person name="Dewar K."/>
            <person name="Matlashewski G."/>
        </authorList>
    </citation>
    <scope>NUCLEOTIDE SEQUENCE [LARGE SCALE GENOMIC DNA]</scope>
    <source>
        <strain evidence="1 2">LdCL</strain>
    </source>
</reference>
<keyword evidence="2" id="KW-1185">Reference proteome</keyword>
<dbReference type="VEuPathDB" id="TriTrypDB:LdBPK_360680.1"/>
<sequence>MMCDLRPLILSFSVSSPVCLLAAIVWPVPLSRVFVHAGHNVGVRVYHVPFIVLFSLKLPRLCCGCTFNPPPAESDTLPAIPLSTSPWTYANKWQRNTKTRLPCCPLPYQEQWWSLSLRVSSRLSPPMYLPLSTAPDTVLSPPTSPRPKRTEAVASIRACRSTHSYRAIFRHRFLWFHLRRLSVLQYRGSLSPMMLRRSLIALNWRDQGISYVKYLNVTTEALHMATKDKARAKYSRFSAPNYVAMKNDSTGAMEEVKKVPAFTKDY</sequence>
<dbReference type="GO" id="GO:0045259">
    <property type="term" value="C:proton-transporting ATP synthase complex"/>
    <property type="evidence" value="ECO:0007669"/>
    <property type="project" value="InterPro"/>
</dbReference>
<protein>
    <submittedName>
        <fullName evidence="1">Mitochondrial ATP synthase epsilon chain, putative</fullName>
    </submittedName>
</protein>
<name>A0A3S7XAE3_LEIDO</name>
<evidence type="ECO:0000313" key="1">
    <source>
        <dbReference type="EMBL" id="AYU83411.1"/>
    </source>
</evidence>